<dbReference type="EMBL" id="MU970131">
    <property type="protein sequence ID" value="KAK9320376.1"/>
    <property type="molecule type" value="Genomic_DNA"/>
</dbReference>
<protein>
    <submittedName>
        <fullName evidence="1">Uncharacterized protein</fullName>
    </submittedName>
</protein>
<sequence>MLQPGLLAVVVFVYAATVSAATAAAAYTAFPVPPIKTPHYDTDPAYEVSPGINLDFAVDYVNDWGNLTDWSKSSTILTQHYGPPTFCSIQSRGFWLFGSTFVQELDSGNLNSFSSSISMAKTFAHPGWLVDLQPPPIPATPYESEVDQTYFMNFSTLPHTHCAVIGSNKAVQLWDTRLDDCGPPTPFTRTSLVVYEFDAEGNTLTVTRPVTISFTPEEYHYGSFATTVVKGLVYLYALDPVSNQDVHVASAPSATIEDKSTWSYWDQSLGSWSPTEPLPTARRQSAAILSLPNLAYYNGGVSVFYSAYHNSYLMFFLARDHVSLRVKYSPTPLGPWSINDTLVFTFPTYLQSALVTPVPFQTGPRIAGQAILITSAAFESFIYVTRAWKLKFA</sequence>
<accession>A0ACC3TI11</accession>
<evidence type="ECO:0000313" key="2">
    <source>
        <dbReference type="Proteomes" id="UP001489719"/>
    </source>
</evidence>
<proteinExistence type="predicted"/>
<evidence type="ECO:0000313" key="1">
    <source>
        <dbReference type="EMBL" id="KAK9320376.1"/>
    </source>
</evidence>
<reference evidence="2" key="1">
    <citation type="journal article" date="2024" name="Front. Bioeng. Biotechnol.">
        <title>Genome-scale model development and genomic sequencing of the oleaginous clade Lipomyces.</title>
        <authorList>
            <person name="Czajka J.J."/>
            <person name="Han Y."/>
            <person name="Kim J."/>
            <person name="Mondo S.J."/>
            <person name="Hofstad B.A."/>
            <person name="Robles A."/>
            <person name="Haridas S."/>
            <person name="Riley R."/>
            <person name="LaButti K."/>
            <person name="Pangilinan J."/>
            <person name="Andreopoulos W."/>
            <person name="Lipzen A."/>
            <person name="Yan J."/>
            <person name="Wang M."/>
            <person name="Ng V."/>
            <person name="Grigoriev I.V."/>
            <person name="Spatafora J.W."/>
            <person name="Magnuson J.K."/>
            <person name="Baker S.E."/>
            <person name="Pomraning K.R."/>
        </authorList>
    </citation>
    <scope>NUCLEOTIDE SEQUENCE [LARGE SCALE GENOMIC DNA]</scope>
    <source>
        <strain evidence="2">CBS 10300</strain>
    </source>
</reference>
<name>A0ACC3TI11_9ASCO</name>
<comment type="caution">
    <text evidence="1">The sequence shown here is derived from an EMBL/GenBank/DDBJ whole genome shotgun (WGS) entry which is preliminary data.</text>
</comment>
<keyword evidence="2" id="KW-1185">Reference proteome</keyword>
<dbReference type="Proteomes" id="UP001489719">
    <property type="component" value="Unassembled WGS sequence"/>
</dbReference>
<gene>
    <name evidence="1" type="ORF">V1517DRAFT_210051</name>
</gene>
<organism evidence="1 2">
    <name type="scientific">Lipomyces orientalis</name>
    <dbReference type="NCBI Taxonomy" id="1233043"/>
    <lineage>
        <taxon>Eukaryota</taxon>
        <taxon>Fungi</taxon>
        <taxon>Dikarya</taxon>
        <taxon>Ascomycota</taxon>
        <taxon>Saccharomycotina</taxon>
        <taxon>Lipomycetes</taxon>
        <taxon>Lipomycetales</taxon>
        <taxon>Lipomycetaceae</taxon>
        <taxon>Lipomyces</taxon>
    </lineage>
</organism>